<proteinExistence type="predicted"/>
<dbReference type="SUPFAM" id="SSF57997">
    <property type="entry name" value="Tropomyosin"/>
    <property type="match status" value="1"/>
</dbReference>
<name>A0ABS2LG45_9CELL</name>
<sequence length="336" mass="34702">METDPAASGEPAIDRLFALPLDEFVAARNAAAKQASAAGDAVGAARLRALTKPTVAAWVVNQVARAHPEQVASLVALGEDLRAATEARDRARLTELDHERRRQVDALVGEVSHEGEVGGRGVSGEVLRRLGETLTAAVMDRAAGALVQAGRLTQALQYVGFGIVDESGEDADVVSLSAEREARRGTGTGGGRRGQRGGAEAAGSAAAGGHHDDAAPRSDSGADHSGSDTALAAAEREVAAAAAEIDRLEGRRDQAADVVREASSAVGPSDARLSALDEQIARLTAERDDARAALDEARGALAAAEEELAAVDRDLEAAEGRAEEARRRRRAARAKG</sequence>
<gene>
    <name evidence="2" type="ORF">JOD49_002008</name>
</gene>
<feature type="compositionally biased region" description="Basic and acidic residues" evidence="1">
    <location>
        <begin position="209"/>
        <end position="226"/>
    </location>
</feature>
<organism evidence="2 3">
    <name type="scientific">Oerskovia jenensis</name>
    <dbReference type="NCBI Taxonomy" id="162169"/>
    <lineage>
        <taxon>Bacteria</taxon>
        <taxon>Bacillati</taxon>
        <taxon>Actinomycetota</taxon>
        <taxon>Actinomycetes</taxon>
        <taxon>Micrococcales</taxon>
        <taxon>Cellulomonadaceae</taxon>
        <taxon>Oerskovia</taxon>
    </lineage>
</organism>
<feature type="region of interest" description="Disordered" evidence="1">
    <location>
        <begin position="176"/>
        <end position="229"/>
    </location>
</feature>
<feature type="compositionally biased region" description="Basic and acidic residues" evidence="1">
    <location>
        <begin position="315"/>
        <end position="326"/>
    </location>
</feature>
<feature type="compositionally biased region" description="Low complexity" evidence="1">
    <location>
        <begin position="198"/>
        <end position="208"/>
    </location>
</feature>
<evidence type="ECO:0000313" key="3">
    <source>
        <dbReference type="Proteomes" id="UP000698059"/>
    </source>
</evidence>
<evidence type="ECO:0000313" key="2">
    <source>
        <dbReference type="EMBL" id="MBM7479088.1"/>
    </source>
</evidence>
<evidence type="ECO:0000256" key="1">
    <source>
        <dbReference type="SAM" id="MobiDB-lite"/>
    </source>
</evidence>
<dbReference type="Gene3D" id="1.10.287.1490">
    <property type="match status" value="1"/>
</dbReference>
<dbReference type="Proteomes" id="UP000698059">
    <property type="component" value="Unassembled WGS sequence"/>
</dbReference>
<accession>A0ABS2LG45</accession>
<feature type="region of interest" description="Disordered" evidence="1">
    <location>
        <begin position="315"/>
        <end position="336"/>
    </location>
</feature>
<feature type="compositionally biased region" description="Basic residues" evidence="1">
    <location>
        <begin position="327"/>
        <end position="336"/>
    </location>
</feature>
<protein>
    <recommendedName>
        <fullName evidence="4">Transposase</fullName>
    </recommendedName>
</protein>
<comment type="caution">
    <text evidence="2">The sequence shown here is derived from an EMBL/GenBank/DDBJ whole genome shotgun (WGS) entry which is preliminary data.</text>
</comment>
<dbReference type="RefSeq" id="WP_205307077.1">
    <property type="nucleotide sequence ID" value="NZ_BAAAVF010000009.1"/>
</dbReference>
<reference evidence="2 3" key="1">
    <citation type="submission" date="2021-01" db="EMBL/GenBank/DDBJ databases">
        <title>Sequencing the genomes of 1000 actinobacteria strains.</title>
        <authorList>
            <person name="Klenk H.-P."/>
        </authorList>
    </citation>
    <scope>NUCLEOTIDE SEQUENCE [LARGE SCALE GENOMIC DNA]</scope>
    <source>
        <strain evidence="2 3">DSM 46000</strain>
    </source>
</reference>
<dbReference type="EMBL" id="JAFBBO010000001">
    <property type="protein sequence ID" value="MBM7479088.1"/>
    <property type="molecule type" value="Genomic_DNA"/>
</dbReference>
<evidence type="ECO:0008006" key="4">
    <source>
        <dbReference type="Google" id="ProtNLM"/>
    </source>
</evidence>
<keyword evidence="3" id="KW-1185">Reference proteome</keyword>